<keyword evidence="1 2" id="KW-0732">Signal</keyword>
<name>A0A6A4X7E3_AMPAM</name>
<dbReference type="PROSITE" id="PS51257">
    <property type="entry name" value="PROKAR_LIPOPROTEIN"/>
    <property type="match status" value="1"/>
</dbReference>
<protein>
    <recommendedName>
        <fullName evidence="5">Protein sleepless</fullName>
    </recommendedName>
</protein>
<dbReference type="Proteomes" id="UP000440578">
    <property type="component" value="Unassembled WGS sequence"/>
</dbReference>
<organism evidence="3 4">
    <name type="scientific">Amphibalanus amphitrite</name>
    <name type="common">Striped barnacle</name>
    <name type="synonym">Balanus amphitrite</name>
    <dbReference type="NCBI Taxonomy" id="1232801"/>
    <lineage>
        <taxon>Eukaryota</taxon>
        <taxon>Metazoa</taxon>
        <taxon>Ecdysozoa</taxon>
        <taxon>Arthropoda</taxon>
        <taxon>Crustacea</taxon>
        <taxon>Multicrustacea</taxon>
        <taxon>Cirripedia</taxon>
        <taxon>Thoracica</taxon>
        <taxon>Thoracicalcarea</taxon>
        <taxon>Balanomorpha</taxon>
        <taxon>Balanoidea</taxon>
        <taxon>Balanidae</taxon>
        <taxon>Amphibalaninae</taxon>
        <taxon>Amphibalanus</taxon>
    </lineage>
</organism>
<accession>A0A6A4X7E3</accession>
<reference evidence="3 4" key="1">
    <citation type="submission" date="2019-07" db="EMBL/GenBank/DDBJ databases">
        <title>Draft genome assembly of a fouling barnacle, Amphibalanus amphitrite (Darwin, 1854): The first reference genome for Thecostraca.</title>
        <authorList>
            <person name="Kim W."/>
        </authorList>
    </citation>
    <scope>NUCLEOTIDE SEQUENCE [LARGE SCALE GENOMIC DNA]</scope>
    <source>
        <strain evidence="3">SNU_AA5</strain>
        <tissue evidence="3">Soma without cirri and trophi</tissue>
    </source>
</reference>
<feature type="chain" id="PRO_5025549361" description="Protein sleepless" evidence="2">
    <location>
        <begin position="24"/>
        <end position="149"/>
    </location>
</feature>
<evidence type="ECO:0000313" key="3">
    <source>
        <dbReference type="EMBL" id="KAF0310321.1"/>
    </source>
</evidence>
<gene>
    <name evidence="3" type="ORF">FJT64_018657</name>
</gene>
<comment type="caution">
    <text evidence="3">The sequence shown here is derived from an EMBL/GenBank/DDBJ whole genome shotgun (WGS) entry which is preliminary data.</text>
</comment>
<dbReference type="EMBL" id="VIIS01000319">
    <property type="protein sequence ID" value="KAF0310321.1"/>
    <property type="molecule type" value="Genomic_DNA"/>
</dbReference>
<dbReference type="PANTHER" id="PTHR33562">
    <property type="entry name" value="ATILLA, ISOFORM B-RELATED-RELATED"/>
    <property type="match status" value="1"/>
</dbReference>
<evidence type="ECO:0000256" key="1">
    <source>
        <dbReference type="ARBA" id="ARBA00022729"/>
    </source>
</evidence>
<keyword evidence="4" id="KW-1185">Reference proteome</keyword>
<dbReference type="AlphaFoldDB" id="A0A6A4X7E3"/>
<evidence type="ECO:0008006" key="5">
    <source>
        <dbReference type="Google" id="ProtNLM"/>
    </source>
</evidence>
<evidence type="ECO:0000256" key="2">
    <source>
        <dbReference type="SAM" id="SignalP"/>
    </source>
</evidence>
<dbReference type="InterPro" id="IPR050975">
    <property type="entry name" value="Sleep_regulator"/>
</dbReference>
<proteinExistence type="predicted"/>
<feature type="signal peptide" evidence="2">
    <location>
        <begin position="1"/>
        <end position="23"/>
    </location>
</feature>
<sequence>MSRPAVLLAPLAVLLVSLPASSAISCYKCTDLLDVDTGDSSLANTFDDIFKSISSLTGLAPCSEFRPKDARFRADDCTLGSSCVKMVLSDGKTTRSCSPLPQEDGCTKRDGAIACSCSSDFCNAAGRSSPALLLLLLPAALLALTTGRL</sequence>
<evidence type="ECO:0000313" key="4">
    <source>
        <dbReference type="Proteomes" id="UP000440578"/>
    </source>
</evidence>